<accession>A0A0M2KC73</accession>
<dbReference type="GO" id="GO:0045892">
    <property type="term" value="P:negative regulation of DNA-templated transcription"/>
    <property type="evidence" value="ECO:0007669"/>
    <property type="project" value="InterPro"/>
</dbReference>
<sequence length="182" mass="20024">MSKQKENKFAIEGEGKESFRQRLESLIGNRSVRSTAQAWNFPPSTINNYLHKGTEPALKVALAIAKAERVSLEWLATGLDKVDITTNSPVDMSDPLKFTWQMIYESLSKEDAEALIRLIHKDGVRGILSSVGTGEDIDTTLLLLPKEEKERLLALHEAKKGASEGSEVSSTDSLAQEAKRAG</sequence>
<feature type="region of interest" description="Disordered" evidence="1">
    <location>
        <begin position="157"/>
        <end position="182"/>
    </location>
</feature>
<dbReference type="EMBL" id="JXNU01000003">
    <property type="protein sequence ID" value="KKF36955.1"/>
    <property type="molecule type" value="Genomic_DNA"/>
</dbReference>
<dbReference type="InterPro" id="IPR010744">
    <property type="entry name" value="Phage_CI_N"/>
</dbReference>
<dbReference type="STRING" id="65700.SY86_18420"/>
<reference evidence="3 4" key="1">
    <citation type="submission" date="2015-01" db="EMBL/GenBank/DDBJ databases">
        <title>Erwinia tracheiphila.</title>
        <authorList>
            <person name="Shapiro L.R."/>
        </authorList>
    </citation>
    <scope>NUCLEOTIDE SEQUENCE [LARGE SCALE GENOMIC DNA]</scope>
    <source>
        <strain evidence="3 4">BuffGH</strain>
    </source>
</reference>
<dbReference type="Proteomes" id="UP000033924">
    <property type="component" value="Unassembled WGS sequence"/>
</dbReference>
<evidence type="ECO:0000313" key="3">
    <source>
        <dbReference type="EMBL" id="KKF36955.1"/>
    </source>
</evidence>
<gene>
    <name evidence="3" type="ORF">SY86_18420</name>
</gene>
<proteinExistence type="predicted"/>
<feature type="domain" description="Bacteriophage CI repressor N-terminal" evidence="2">
    <location>
        <begin position="31"/>
        <end position="80"/>
    </location>
</feature>
<evidence type="ECO:0000259" key="2">
    <source>
        <dbReference type="Pfam" id="PF07022"/>
    </source>
</evidence>
<dbReference type="PATRIC" id="fig|65700.7.peg.4591"/>
<protein>
    <recommendedName>
        <fullName evidence="2">Bacteriophage CI repressor N-terminal domain-containing protein</fullName>
    </recommendedName>
</protein>
<comment type="caution">
    <text evidence="3">The sequence shown here is derived from an EMBL/GenBank/DDBJ whole genome shotgun (WGS) entry which is preliminary data.</text>
</comment>
<dbReference type="Gene3D" id="1.10.260.40">
    <property type="entry name" value="lambda repressor-like DNA-binding domains"/>
    <property type="match status" value="1"/>
</dbReference>
<dbReference type="AlphaFoldDB" id="A0A0M2KC73"/>
<dbReference type="Pfam" id="PF07022">
    <property type="entry name" value="Phage_CI_repr"/>
    <property type="match status" value="1"/>
</dbReference>
<evidence type="ECO:0000256" key="1">
    <source>
        <dbReference type="SAM" id="MobiDB-lite"/>
    </source>
</evidence>
<dbReference type="GO" id="GO:0003677">
    <property type="term" value="F:DNA binding"/>
    <property type="evidence" value="ECO:0007669"/>
    <property type="project" value="InterPro"/>
</dbReference>
<name>A0A0M2KC73_9GAMM</name>
<keyword evidence="4" id="KW-1185">Reference proteome</keyword>
<evidence type="ECO:0000313" key="4">
    <source>
        <dbReference type="Proteomes" id="UP000033924"/>
    </source>
</evidence>
<organism evidence="3 4">
    <name type="scientific">Erwinia tracheiphila</name>
    <dbReference type="NCBI Taxonomy" id="65700"/>
    <lineage>
        <taxon>Bacteria</taxon>
        <taxon>Pseudomonadati</taxon>
        <taxon>Pseudomonadota</taxon>
        <taxon>Gammaproteobacteria</taxon>
        <taxon>Enterobacterales</taxon>
        <taxon>Erwiniaceae</taxon>
        <taxon>Erwinia</taxon>
    </lineage>
</organism>
<dbReference type="InterPro" id="IPR010982">
    <property type="entry name" value="Lambda_DNA-bd_dom_sf"/>
</dbReference>
<dbReference type="RefSeq" id="WP_016191243.1">
    <property type="nucleotide sequence ID" value="NZ_CP089932.1"/>
</dbReference>